<keyword evidence="11" id="KW-1185">Reference proteome</keyword>
<evidence type="ECO:0000259" key="8">
    <source>
        <dbReference type="Pfam" id="PF02852"/>
    </source>
</evidence>
<feature type="binding site" evidence="7">
    <location>
        <begin position="192"/>
        <end position="199"/>
    </location>
    <ligand>
        <name>NAD(+)</name>
        <dbReference type="ChEBI" id="CHEBI:57540"/>
    </ligand>
</feature>
<dbReference type="FunFam" id="3.30.390.30:FF:000001">
    <property type="entry name" value="Dihydrolipoyl dehydrogenase"/>
    <property type="match status" value="1"/>
</dbReference>
<dbReference type="STRING" id="91360.SAMN05660330_03336"/>
<reference evidence="10 11" key="1">
    <citation type="submission" date="2016-10" db="EMBL/GenBank/DDBJ databases">
        <authorList>
            <person name="de Groot N.N."/>
        </authorList>
    </citation>
    <scope>NUCLEOTIDE SEQUENCE [LARGE SCALE GENOMIC DNA]</scope>
    <source>
        <strain evidence="10 11">DSM 12130</strain>
    </source>
</reference>
<dbReference type="Proteomes" id="UP000199073">
    <property type="component" value="Unassembled WGS sequence"/>
</dbReference>
<organism evidence="10 11">
    <name type="scientific">Desulforhopalus singaporensis</name>
    <dbReference type="NCBI Taxonomy" id="91360"/>
    <lineage>
        <taxon>Bacteria</taxon>
        <taxon>Pseudomonadati</taxon>
        <taxon>Thermodesulfobacteriota</taxon>
        <taxon>Desulfobulbia</taxon>
        <taxon>Desulfobulbales</taxon>
        <taxon>Desulfocapsaceae</taxon>
        <taxon>Desulforhopalus</taxon>
    </lineage>
</organism>
<dbReference type="PRINTS" id="PR00368">
    <property type="entry name" value="FADPNR"/>
</dbReference>
<feature type="binding site" evidence="7">
    <location>
        <position position="55"/>
    </location>
    <ligand>
        <name>FAD</name>
        <dbReference type="ChEBI" id="CHEBI:57692"/>
    </ligand>
</feature>
<dbReference type="InterPro" id="IPR004099">
    <property type="entry name" value="Pyr_nucl-diS_OxRdtase_dimer"/>
</dbReference>
<dbReference type="PRINTS" id="PR00411">
    <property type="entry name" value="PNDRDTASEI"/>
</dbReference>
<evidence type="ECO:0000256" key="2">
    <source>
        <dbReference type="ARBA" id="ARBA00022630"/>
    </source>
</evidence>
<dbReference type="InterPro" id="IPR050151">
    <property type="entry name" value="Class-I_Pyr_Nuc-Dis_Oxidored"/>
</dbReference>
<sequence>MAQDPPDIFDLCVLGCGPAGFAGAMRALDFGKHVCIIEAAEIGGTGIMWGALASKTMWEIAKDYAIANKQDRGYRVHGISVDYCEVRRTVLQAAKEKQYQMLSQIESYSPNRWDGPGSLTLKTGWGKFLSKNEVEITCPDETRERVKSRYFLVSTGSRPRKIDNILLDQERIFDSDGILNLQCFPERLVIIGAGVIGCEYATIFSNFGQTKVYLVDHAKRVIPYEDEDVSDFVKKNLARSGVKIIHSAKLRNILPQAGYLQATLDFREGHSEIIEADAAFISIGRRFDPSGLGLENLGIDTTGTNILKTDENCCIKDNIYAAGDITHNPALVNIAEMEGRYAVKHMFGRTRWPLSYRNMSTVMFFYPAVAAVGLSEKMCRQKKIPFKVAYYSNAMCNRAIAMRATQGFVKIVVTDDEQQRILGMRAAGPQVSSTIMSIAHFMDQGQGVLDVLKSIYPHPTIVEGIEECLRMLVKKSIFKPYPFPDLLKVKSWHPETGYVDEKK</sequence>
<evidence type="ECO:0000256" key="7">
    <source>
        <dbReference type="PIRSR" id="PIRSR000350-3"/>
    </source>
</evidence>
<protein>
    <submittedName>
        <fullName evidence="10">Dihydrolipoamide dehydrogenase</fullName>
    </submittedName>
</protein>
<feature type="domain" description="FAD/NAD(P)-binding" evidence="9">
    <location>
        <begin position="9"/>
        <end position="339"/>
    </location>
</feature>
<keyword evidence="7" id="KW-0547">Nucleotide-binding</keyword>
<evidence type="ECO:0000313" key="10">
    <source>
        <dbReference type="EMBL" id="SDP60103.1"/>
    </source>
</evidence>
<dbReference type="Gene3D" id="3.30.390.30">
    <property type="match status" value="1"/>
</dbReference>
<dbReference type="GO" id="GO:0050660">
    <property type="term" value="F:flavin adenine dinucleotide binding"/>
    <property type="evidence" value="ECO:0007669"/>
    <property type="project" value="TreeGrafter"/>
</dbReference>
<comment type="cofactor">
    <cofactor evidence="7">
        <name>FAD</name>
        <dbReference type="ChEBI" id="CHEBI:57692"/>
    </cofactor>
    <text evidence="7">Binds 1 FAD per subunit.</text>
</comment>
<dbReference type="InterPro" id="IPR023753">
    <property type="entry name" value="FAD/NAD-binding_dom"/>
</dbReference>
<feature type="binding site" evidence="7">
    <location>
        <begin position="155"/>
        <end position="157"/>
    </location>
    <ligand>
        <name>FAD</name>
        <dbReference type="ChEBI" id="CHEBI:57692"/>
    </ligand>
</feature>
<proteinExistence type="inferred from homology"/>
<feature type="domain" description="Pyridine nucleotide-disulphide oxidoreductase dimerisation" evidence="8">
    <location>
        <begin position="360"/>
        <end position="467"/>
    </location>
</feature>
<dbReference type="EMBL" id="FNJI01000028">
    <property type="protein sequence ID" value="SDP60103.1"/>
    <property type="molecule type" value="Genomic_DNA"/>
</dbReference>
<keyword evidence="2" id="KW-0285">Flavoprotein</keyword>
<evidence type="ECO:0000256" key="1">
    <source>
        <dbReference type="ARBA" id="ARBA00007532"/>
    </source>
</evidence>
<dbReference type="GO" id="GO:0004148">
    <property type="term" value="F:dihydrolipoyl dehydrogenase (NADH) activity"/>
    <property type="evidence" value="ECO:0007669"/>
    <property type="project" value="TreeGrafter"/>
</dbReference>
<dbReference type="InterPro" id="IPR016156">
    <property type="entry name" value="FAD/NAD-linked_Rdtase_dimer_sf"/>
</dbReference>
<name>A0A1H0U1P2_9BACT</name>
<dbReference type="GO" id="GO:0006103">
    <property type="term" value="P:2-oxoglutarate metabolic process"/>
    <property type="evidence" value="ECO:0007669"/>
    <property type="project" value="TreeGrafter"/>
</dbReference>
<dbReference type="Gene3D" id="3.50.50.60">
    <property type="entry name" value="FAD/NAD(P)-binding domain"/>
    <property type="match status" value="2"/>
</dbReference>
<evidence type="ECO:0000256" key="4">
    <source>
        <dbReference type="ARBA" id="ARBA00023002"/>
    </source>
</evidence>
<dbReference type="AlphaFoldDB" id="A0A1H0U1P2"/>
<feature type="binding site" evidence="7">
    <location>
        <position position="284"/>
    </location>
    <ligand>
        <name>NAD(+)</name>
        <dbReference type="ChEBI" id="CHEBI:57540"/>
    </ligand>
</feature>
<dbReference type="GO" id="GO:0045252">
    <property type="term" value="C:oxoglutarate dehydrogenase complex"/>
    <property type="evidence" value="ECO:0007669"/>
    <property type="project" value="TreeGrafter"/>
</dbReference>
<comment type="similarity">
    <text evidence="1">Belongs to the class-I pyridine nucleotide-disulfide oxidoreductase family.</text>
</comment>
<dbReference type="SUPFAM" id="SSF55424">
    <property type="entry name" value="FAD/NAD-linked reductases, dimerisation (C-terminal) domain"/>
    <property type="match status" value="1"/>
</dbReference>
<dbReference type="SUPFAM" id="SSF51905">
    <property type="entry name" value="FAD/NAD(P)-binding domain"/>
    <property type="match status" value="1"/>
</dbReference>
<evidence type="ECO:0000256" key="6">
    <source>
        <dbReference type="PIRSR" id="PIRSR000350-2"/>
    </source>
</evidence>
<keyword evidence="3 7" id="KW-0274">FAD</keyword>
<accession>A0A1H0U1P2</accession>
<dbReference type="Pfam" id="PF07992">
    <property type="entry name" value="Pyr_redox_2"/>
    <property type="match status" value="1"/>
</dbReference>
<feature type="binding site" evidence="7">
    <location>
        <position position="126"/>
    </location>
    <ligand>
        <name>FAD</name>
        <dbReference type="ChEBI" id="CHEBI:57692"/>
    </ligand>
</feature>
<dbReference type="PIRSF" id="PIRSF000350">
    <property type="entry name" value="Mercury_reductase_MerA"/>
    <property type="match status" value="1"/>
</dbReference>
<keyword evidence="5 7" id="KW-0520">NAD</keyword>
<evidence type="ECO:0000313" key="11">
    <source>
        <dbReference type="Proteomes" id="UP000199073"/>
    </source>
</evidence>
<evidence type="ECO:0000256" key="5">
    <source>
        <dbReference type="ARBA" id="ARBA00023027"/>
    </source>
</evidence>
<evidence type="ECO:0000256" key="3">
    <source>
        <dbReference type="ARBA" id="ARBA00022827"/>
    </source>
</evidence>
<feature type="binding site" evidence="7">
    <location>
        <position position="324"/>
    </location>
    <ligand>
        <name>FAD</name>
        <dbReference type="ChEBI" id="CHEBI:57692"/>
    </ligand>
</feature>
<gene>
    <name evidence="10" type="ORF">SAMN05660330_03336</name>
</gene>
<dbReference type="InterPro" id="IPR001100">
    <property type="entry name" value="Pyr_nuc-diS_OxRdtase"/>
</dbReference>
<dbReference type="PANTHER" id="PTHR22912:SF94">
    <property type="entry name" value="DIHYDROLIPOAMIDE DEHYDROGENASE, POINT MUTATION"/>
    <property type="match status" value="1"/>
</dbReference>
<keyword evidence="4" id="KW-0560">Oxidoreductase</keyword>
<dbReference type="RefSeq" id="WP_218121825.1">
    <property type="nucleotide sequence ID" value="NZ_FNJI01000028.1"/>
</dbReference>
<dbReference type="Pfam" id="PF02852">
    <property type="entry name" value="Pyr_redox_dim"/>
    <property type="match status" value="1"/>
</dbReference>
<dbReference type="PANTHER" id="PTHR22912">
    <property type="entry name" value="DISULFIDE OXIDOREDUCTASE"/>
    <property type="match status" value="1"/>
</dbReference>
<feature type="active site" description="Proton acceptor" evidence="6">
    <location>
        <position position="458"/>
    </location>
</feature>
<evidence type="ECO:0000259" key="9">
    <source>
        <dbReference type="Pfam" id="PF07992"/>
    </source>
</evidence>
<dbReference type="InterPro" id="IPR036188">
    <property type="entry name" value="FAD/NAD-bd_sf"/>
</dbReference>